<dbReference type="Proteomes" id="UP000241074">
    <property type="component" value="Chromosome"/>
</dbReference>
<gene>
    <name evidence="2" type="ORF">C7S18_19090</name>
</gene>
<protein>
    <recommendedName>
        <fullName evidence="4">Carbohydrate-binding domain-containing protein</fullName>
    </recommendedName>
</protein>
<dbReference type="RefSeq" id="WP_106893064.1">
    <property type="nucleotide sequence ID" value="NZ_CP027860.1"/>
</dbReference>
<dbReference type="EMBL" id="CP027860">
    <property type="protein sequence ID" value="AVP99144.1"/>
    <property type="molecule type" value="Genomic_DNA"/>
</dbReference>
<name>A0A2P1PWI3_9GAMM</name>
<evidence type="ECO:0000256" key="1">
    <source>
        <dbReference type="SAM" id="SignalP"/>
    </source>
</evidence>
<evidence type="ECO:0000313" key="3">
    <source>
        <dbReference type="Proteomes" id="UP000241074"/>
    </source>
</evidence>
<accession>A0A2P1PWI3</accession>
<sequence>MALAILWLAGLVAPTAMAADSLVFAKNIDTAPLLDGQCKESFWKDIPPTVVNQGEMQMKVAFDGQFVTICVELAEAGLPSVDLFITTPALARSLRLHSSAQVGQAERRTIGWSDDIEWGRNDGWYAPPIPIQGMVVRGNLRRPLFSTVNQREIQLDTRQFGFGEWRFLLQISGVGSKRAQIRFPDADQSTPDKWATVKILPLKR</sequence>
<dbReference type="AlphaFoldDB" id="A0A2P1PWI3"/>
<feature type="signal peptide" evidence="1">
    <location>
        <begin position="1"/>
        <end position="18"/>
    </location>
</feature>
<organism evidence="2 3">
    <name type="scientific">Ahniella affigens</name>
    <dbReference type="NCBI Taxonomy" id="2021234"/>
    <lineage>
        <taxon>Bacteria</taxon>
        <taxon>Pseudomonadati</taxon>
        <taxon>Pseudomonadota</taxon>
        <taxon>Gammaproteobacteria</taxon>
        <taxon>Lysobacterales</taxon>
        <taxon>Rhodanobacteraceae</taxon>
        <taxon>Ahniella</taxon>
    </lineage>
</organism>
<dbReference type="KEGG" id="xba:C7S18_19090"/>
<evidence type="ECO:0008006" key="4">
    <source>
        <dbReference type="Google" id="ProtNLM"/>
    </source>
</evidence>
<proteinExistence type="predicted"/>
<keyword evidence="3" id="KW-1185">Reference proteome</keyword>
<reference evidence="2 3" key="1">
    <citation type="submission" date="2018-03" db="EMBL/GenBank/DDBJ databases">
        <title>Ahniella affigens gen. nov., sp. nov., a gammaproteobacterium isolated from sandy soil near a stream.</title>
        <authorList>
            <person name="Ko Y."/>
            <person name="Kim J.-H."/>
        </authorList>
    </citation>
    <scope>NUCLEOTIDE SEQUENCE [LARGE SCALE GENOMIC DNA]</scope>
    <source>
        <strain evidence="2 3">D13</strain>
    </source>
</reference>
<reference evidence="2 3" key="2">
    <citation type="submission" date="2018-03" db="EMBL/GenBank/DDBJ databases">
        <authorList>
            <person name="Keele B.F."/>
        </authorList>
    </citation>
    <scope>NUCLEOTIDE SEQUENCE [LARGE SCALE GENOMIC DNA]</scope>
    <source>
        <strain evidence="2 3">D13</strain>
    </source>
</reference>
<feature type="chain" id="PRO_5015179081" description="Carbohydrate-binding domain-containing protein" evidence="1">
    <location>
        <begin position="19"/>
        <end position="204"/>
    </location>
</feature>
<keyword evidence="1" id="KW-0732">Signal</keyword>
<evidence type="ECO:0000313" key="2">
    <source>
        <dbReference type="EMBL" id="AVP99144.1"/>
    </source>
</evidence>